<dbReference type="InterPro" id="IPR011008">
    <property type="entry name" value="Dimeric_a/b-barrel"/>
</dbReference>
<evidence type="ECO:0000313" key="1">
    <source>
        <dbReference type="EMBL" id="RAY13244.1"/>
    </source>
</evidence>
<dbReference type="GO" id="GO:0030639">
    <property type="term" value="P:polyketide biosynthetic process"/>
    <property type="evidence" value="ECO:0007669"/>
    <property type="project" value="InterPro"/>
</dbReference>
<protein>
    <submittedName>
        <fullName evidence="1">TcmI family type II polyketide cyclase</fullName>
    </submittedName>
</protein>
<gene>
    <name evidence="1" type="ORF">DPM19_21415</name>
</gene>
<dbReference type="Proteomes" id="UP000251891">
    <property type="component" value="Unassembled WGS sequence"/>
</dbReference>
<reference evidence="1 2" key="1">
    <citation type="submission" date="2018-06" db="EMBL/GenBank/DDBJ databases">
        <title>Actinomadura craniellae sp. nov. isolated from marine sponge Craniella sp.</title>
        <authorList>
            <person name="Li L."/>
            <person name="Xu Q.H."/>
            <person name="Lin H.W."/>
            <person name="Lu Y.H."/>
        </authorList>
    </citation>
    <scope>NUCLEOTIDE SEQUENCE [LARGE SCALE GENOMIC DNA]</scope>
    <source>
        <strain evidence="1 2">LHW63021</strain>
    </source>
</reference>
<name>A0A365H2B6_9ACTN</name>
<proteinExistence type="predicted"/>
<dbReference type="RefSeq" id="WP_111869938.1">
    <property type="nucleotide sequence ID" value="NZ_QLYX01000010.1"/>
</dbReference>
<dbReference type="SUPFAM" id="SSF54909">
    <property type="entry name" value="Dimeric alpha+beta barrel"/>
    <property type="match status" value="1"/>
</dbReference>
<keyword evidence="2" id="KW-1185">Reference proteome</keyword>
<accession>A0A365H2B6</accession>
<sequence length="106" mass="11994">MNRTLIVAKIRPGAEREVARIFAESDAGPLPVEAGVAERSLYSLHDLYIHLVEFAGDPAESVAAVQGHPDFRRISARLSEYVSAYDPDRWRSPRDAMARRFYHWAP</sequence>
<comment type="caution">
    <text evidence="1">The sequence shown here is derived from an EMBL/GenBank/DDBJ whole genome shotgun (WGS) entry which is preliminary data.</text>
</comment>
<dbReference type="InterPro" id="IPR038474">
    <property type="entry name" value="Polyketide_synth_cyclase_sf"/>
</dbReference>
<dbReference type="InterPro" id="IPR006765">
    <property type="entry name" value="Polyketide_synth_cyclase"/>
</dbReference>
<dbReference type="Pfam" id="PF04673">
    <property type="entry name" value="Cyclase_polyket"/>
    <property type="match status" value="1"/>
</dbReference>
<dbReference type="Gene3D" id="3.30.70.1090">
    <property type="entry name" value="Dimeric alpha+beta barrel"/>
    <property type="match status" value="1"/>
</dbReference>
<dbReference type="OrthoDB" id="4147507at2"/>
<evidence type="ECO:0000313" key="2">
    <source>
        <dbReference type="Proteomes" id="UP000251891"/>
    </source>
</evidence>
<dbReference type="EMBL" id="QLYX01000010">
    <property type="protein sequence ID" value="RAY13244.1"/>
    <property type="molecule type" value="Genomic_DNA"/>
</dbReference>
<organism evidence="1 2">
    <name type="scientific">Actinomadura craniellae</name>
    <dbReference type="NCBI Taxonomy" id="2231787"/>
    <lineage>
        <taxon>Bacteria</taxon>
        <taxon>Bacillati</taxon>
        <taxon>Actinomycetota</taxon>
        <taxon>Actinomycetes</taxon>
        <taxon>Streptosporangiales</taxon>
        <taxon>Thermomonosporaceae</taxon>
        <taxon>Actinomadura</taxon>
    </lineage>
</organism>
<dbReference type="AlphaFoldDB" id="A0A365H2B6"/>